<dbReference type="EMBL" id="HF584134">
    <property type="protein sequence ID" value="CCQ43631.1"/>
    <property type="molecule type" value="Genomic_DNA"/>
</dbReference>
<dbReference type="AlphaFoldDB" id="L8EA60"/>
<dbReference type="ChiTaRS" id="SLC17A7">
    <property type="organism name" value="human"/>
</dbReference>
<name>L8EA60_HUMAN</name>
<proteinExistence type="predicted"/>
<sequence length="54" mass="6239">MTQNLGSFPSQTPLFQLRIWGTYREVTESHEREWGRSQGCFFPVQGCVFVSLSL</sequence>
<accession>L8EA60</accession>
<dbReference type="OrthoDB" id="2985014at2759"/>
<protein>
    <submittedName>
        <fullName evidence="1">Alternative protein SLC17A7</fullName>
    </submittedName>
</protein>
<evidence type="ECO:0000313" key="1">
    <source>
        <dbReference type="EMBL" id="CCQ43631.1"/>
    </source>
</evidence>
<organism evidence="1">
    <name type="scientific">Homo sapiens</name>
    <name type="common">Human</name>
    <dbReference type="NCBI Taxonomy" id="9606"/>
    <lineage>
        <taxon>Eukaryota</taxon>
        <taxon>Metazoa</taxon>
        <taxon>Chordata</taxon>
        <taxon>Craniata</taxon>
        <taxon>Vertebrata</taxon>
        <taxon>Euteleostomi</taxon>
        <taxon>Mammalia</taxon>
        <taxon>Eutheria</taxon>
        <taxon>Euarchontoglires</taxon>
        <taxon>Primates</taxon>
        <taxon>Haplorrhini</taxon>
        <taxon>Catarrhini</taxon>
        <taxon>Hominidae</taxon>
        <taxon>Homo</taxon>
    </lineage>
</organism>
<gene>
    <name evidence="1" type="primary">SLC17A7</name>
</gene>
<reference evidence="1" key="1">
    <citation type="journal article" date="2013" name="PLoS ONE">
        <title>Direct detection of alternative open reading frames translation products in human significantly expands the proteome.</title>
        <authorList>
            <person name="Vanderperre B."/>
            <person name="Lucier J.-F."/>
            <person name="Motard J."/>
            <person name="Tremblay G."/>
            <person name="Vanderperre S."/>
            <person name="Wisztorski M."/>
            <person name="Salzet M."/>
            <person name="Boisvert F.-M."/>
            <person name="Roucou X."/>
        </authorList>
    </citation>
    <scope>NUCLEOTIDE SEQUENCE</scope>
</reference>